<name>A0A6A4HVY4_9AGAR</name>
<feature type="non-terminal residue" evidence="1">
    <location>
        <position position="1"/>
    </location>
</feature>
<organism evidence="1 2">
    <name type="scientific">Gymnopus androsaceus JB14</name>
    <dbReference type="NCBI Taxonomy" id="1447944"/>
    <lineage>
        <taxon>Eukaryota</taxon>
        <taxon>Fungi</taxon>
        <taxon>Dikarya</taxon>
        <taxon>Basidiomycota</taxon>
        <taxon>Agaricomycotina</taxon>
        <taxon>Agaricomycetes</taxon>
        <taxon>Agaricomycetidae</taxon>
        <taxon>Agaricales</taxon>
        <taxon>Marasmiineae</taxon>
        <taxon>Omphalotaceae</taxon>
        <taxon>Gymnopus</taxon>
    </lineage>
</organism>
<sequence length="159" mass="17435">DGRWKAVVEAWLDVDRAAGFVALSKGLSRLPTDGRPKEVGTWISYARSGTFRPAVTLPGFADVFSGWWRSKQPDGREALDDKFISLSKPATVDWKGLKISGPNGIVSVISALAWWAKAVYALPMENSSKTGCSGQKRKAELGKLDEVFDEVIYVFGKLK</sequence>
<dbReference type="OrthoDB" id="2683861at2759"/>
<protein>
    <submittedName>
        <fullName evidence="1">Uncharacterized protein</fullName>
    </submittedName>
</protein>
<accession>A0A6A4HVY4</accession>
<dbReference type="EMBL" id="ML769441">
    <property type="protein sequence ID" value="KAE9401890.1"/>
    <property type="molecule type" value="Genomic_DNA"/>
</dbReference>
<keyword evidence="2" id="KW-1185">Reference proteome</keyword>
<dbReference type="Proteomes" id="UP000799118">
    <property type="component" value="Unassembled WGS sequence"/>
</dbReference>
<evidence type="ECO:0000313" key="2">
    <source>
        <dbReference type="Proteomes" id="UP000799118"/>
    </source>
</evidence>
<proteinExistence type="predicted"/>
<evidence type="ECO:0000313" key="1">
    <source>
        <dbReference type="EMBL" id="KAE9401890.1"/>
    </source>
</evidence>
<gene>
    <name evidence="1" type="ORF">BT96DRAFT_791356</name>
</gene>
<feature type="non-terminal residue" evidence="1">
    <location>
        <position position="159"/>
    </location>
</feature>
<dbReference type="AlphaFoldDB" id="A0A6A4HVY4"/>
<reference evidence="1" key="1">
    <citation type="journal article" date="2019" name="Environ. Microbiol.">
        <title>Fungal ecological strategies reflected in gene transcription - a case study of two litter decomposers.</title>
        <authorList>
            <person name="Barbi F."/>
            <person name="Kohler A."/>
            <person name="Barry K."/>
            <person name="Baskaran P."/>
            <person name="Daum C."/>
            <person name="Fauchery L."/>
            <person name="Ihrmark K."/>
            <person name="Kuo A."/>
            <person name="LaButti K."/>
            <person name="Lipzen A."/>
            <person name="Morin E."/>
            <person name="Grigoriev I.V."/>
            <person name="Henrissat B."/>
            <person name="Lindahl B."/>
            <person name="Martin F."/>
        </authorList>
    </citation>
    <scope>NUCLEOTIDE SEQUENCE</scope>
    <source>
        <strain evidence="1">JB14</strain>
    </source>
</reference>